<evidence type="ECO:0000313" key="3">
    <source>
        <dbReference type="Proteomes" id="UP000636110"/>
    </source>
</evidence>
<evidence type="ECO:0000259" key="1">
    <source>
        <dbReference type="PROSITE" id="PS51186"/>
    </source>
</evidence>
<dbReference type="InterPro" id="IPR000182">
    <property type="entry name" value="GNAT_dom"/>
</dbReference>
<dbReference type="Gene3D" id="3.40.630.30">
    <property type="match status" value="1"/>
</dbReference>
<accession>A0ABR6EZV6</accession>
<dbReference type="RefSeq" id="WP_182959982.1">
    <property type="nucleotide sequence ID" value="NZ_WNXC01000007.1"/>
</dbReference>
<dbReference type="PROSITE" id="PS51186">
    <property type="entry name" value="GNAT"/>
    <property type="match status" value="1"/>
</dbReference>
<organism evidence="2 3">
    <name type="scientific">Pedobacter gandavensis</name>
    <dbReference type="NCBI Taxonomy" id="2679963"/>
    <lineage>
        <taxon>Bacteria</taxon>
        <taxon>Pseudomonadati</taxon>
        <taxon>Bacteroidota</taxon>
        <taxon>Sphingobacteriia</taxon>
        <taxon>Sphingobacteriales</taxon>
        <taxon>Sphingobacteriaceae</taxon>
        <taxon>Pedobacter</taxon>
    </lineage>
</organism>
<dbReference type="CDD" id="cd04301">
    <property type="entry name" value="NAT_SF"/>
    <property type="match status" value="1"/>
</dbReference>
<keyword evidence="3" id="KW-1185">Reference proteome</keyword>
<dbReference type="SUPFAM" id="SSF55729">
    <property type="entry name" value="Acyl-CoA N-acyltransferases (Nat)"/>
    <property type="match status" value="1"/>
</dbReference>
<sequence length="177" mass="20894">MQFHRITTASDPSLTFIKKLYEDAFPPHERRDWDSLLKRISTDEEMHLDLIHTDDGHIGFIIWWEISGSYFVEHFAIDAELRGKNYGAAVLNYYKKLLPGRILLEVEPPEDEYSTRRIGFYERLGFQVLNFSYRQPSYTDPLESYPMLLMATSDFEESELTILAKLIKERIYAPRSF</sequence>
<gene>
    <name evidence="2" type="ORF">GM920_17820</name>
</gene>
<proteinExistence type="predicted"/>
<dbReference type="Pfam" id="PF13508">
    <property type="entry name" value="Acetyltransf_7"/>
    <property type="match status" value="1"/>
</dbReference>
<feature type="domain" description="N-acetyltransferase" evidence="1">
    <location>
        <begin position="1"/>
        <end position="152"/>
    </location>
</feature>
<protein>
    <submittedName>
        <fullName evidence="2">GNAT family N-acetyltransferase</fullName>
    </submittedName>
</protein>
<dbReference type="EMBL" id="WNXC01000007">
    <property type="protein sequence ID" value="MBB2150760.1"/>
    <property type="molecule type" value="Genomic_DNA"/>
</dbReference>
<dbReference type="InterPro" id="IPR016181">
    <property type="entry name" value="Acyl_CoA_acyltransferase"/>
</dbReference>
<evidence type="ECO:0000313" key="2">
    <source>
        <dbReference type="EMBL" id="MBB2150760.1"/>
    </source>
</evidence>
<name>A0ABR6EZV6_9SPHI</name>
<reference evidence="2 3" key="1">
    <citation type="submission" date="2019-11" db="EMBL/GenBank/DDBJ databases">
        <title>Description of Pedobacter sp. LMG 31462T.</title>
        <authorList>
            <person name="Carlier A."/>
            <person name="Qi S."/>
            <person name="Vandamme P."/>
        </authorList>
    </citation>
    <scope>NUCLEOTIDE SEQUENCE [LARGE SCALE GENOMIC DNA]</scope>
    <source>
        <strain evidence="2 3">LMG 31462</strain>
    </source>
</reference>
<comment type="caution">
    <text evidence="2">The sequence shown here is derived from an EMBL/GenBank/DDBJ whole genome shotgun (WGS) entry which is preliminary data.</text>
</comment>
<dbReference type="Proteomes" id="UP000636110">
    <property type="component" value="Unassembled WGS sequence"/>
</dbReference>